<proteinExistence type="inferred from homology"/>
<dbReference type="InterPro" id="IPR036291">
    <property type="entry name" value="NAD(P)-bd_dom_sf"/>
</dbReference>
<protein>
    <submittedName>
        <fullName evidence="4">Estradiol 17 beta-dehydrogenase, putative</fullName>
    </submittedName>
</protein>
<evidence type="ECO:0000256" key="3">
    <source>
        <dbReference type="ARBA" id="ARBA00023002"/>
    </source>
</evidence>
<keyword evidence="3" id="KW-0560">Oxidoreductase</keyword>
<dbReference type="Gene3D" id="3.40.50.720">
    <property type="entry name" value="NAD(P)-binding Rossmann-like Domain"/>
    <property type="match status" value="1"/>
</dbReference>
<dbReference type="AlphaFoldDB" id="B8MEL3"/>
<reference evidence="5" key="1">
    <citation type="journal article" date="2015" name="Genome Announc.">
        <title>Genome sequence of the AIDS-associated pathogen Penicillium marneffei (ATCC18224) and its near taxonomic relative Talaromyces stipitatus (ATCC10500).</title>
        <authorList>
            <person name="Nierman W.C."/>
            <person name="Fedorova-Abrams N.D."/>
            <person name="Andrianopoulos A."/>
        </authorList>
    </citation>
    <scope>NUCLEOTIDE SEQUENCE [LARGE SCALE GENOMIC DNA]</scope>
    <source>
        <strain evidence="5">ATCC 10500 / CBS 375.48 / QM 6759 / NRRL 1006</strain>
    </source>
</reference>
<evidence type="ECO:0000313" key="5">
    <source>
        <dbReference type="Proteomes" id="UP000001745"/>
    </source>
</evidence>
<dbReference type="PANTHER" id="PTHR24320">
    <property type="entry name" value="RETINOL DEHYDROGENASE"/>
    <property type="match status" value="1"/>
</dbReference>
<gene>
    <name evidence="4" type="ORF">TSTA_017150</name>
</gene>
<dbReference type="Proteomes" id="UP000001745">
    <property type="component" value="Unassembled WGS sequence"/>
</dbReference>
<dbReference type="InParanoid" id="B8MEL3"/>
<dbReference type="InterPro" id="IPR002347">
    <property type="entry name" value="SDR_fam"/>
</dbReference>
<comment type="similarity">
    <text evidence="1">Belongs to the short-chain dehydrogenases/reductases (SDR) family.</text>
</comment>
<dbReference type="OMA" id="INWENPT"/>
<dbReference type="RefSeq" id="XP_002483874.1">
    <property type="nucleotide sequence ID" value="XM_002483829.1"/>
</dbReference>
<organism evidence="4 5">
    <name type="scientific">Talaromyces stipitatus (strain ATCC 10500 / CBS 375.48 / QM 6759 / NRRL 1006)</name>
    <name type="common">Penicillium stipitatum</name>
    <dbReference type="NCBI Taxonomy" id="441959"/>
    <lineage>
        <taxon>Eukaryota</taxon>
        <taxon>Fungi</taxon>
        <taxon>Dikarya</taxon>
        <taxon>Ascomycota</taxon>
        <taxon>Pezizomycotina</taxon>
        <taxon>Eurotiomycetes</taxon>
        <taxon>Eurotiomycetidae</taxon>
        <taxon>Eurotiales</taxon>
        <taxon>Trichocomaceae</taxon>
        <taxon>Talaromyces</taxon>
        <taxon>Talaromyces sect. Talaromyces</taxon>
    </lineage>
</organism>
<accession>B8MEL3</accession>
<dbReference type="EMBL" id="EQ962656">
    <property type="protein sequence ID" value="EED16640.1"/>
    <property type="molecule type" value="Genomic_DNA"/>
</dbReference>
<dbReference type="Pfam" id="PF00106">
    <property type="entry name" value="adh_short"/>
    <property type="match status" value="1"/>
</dbReference>
<name>B8MEL3_TALSN</name>
<dbReference type="VEuPathDB" id="FungiDB:TSTA_017150"/>
<dbReference type="SUPFAM" id="SSF51735">
    <property type="entry name" value="NAD(P)-binding Rossmann-fold domains"/>
    <property type="match status" value="1"/>
</dbReference>
<evidence type="ECO:0000256" key="2">
    <source>
        <dbReference type="ARBA" id="ARBA00022857"/>
    </source>
</evidence>
<evidence type="ECO:0000256" key="1">
    <source>
        <dbReference type="ARBA" id="ARBA00006484"/>
    </source>
</evidence>
<sequence>MAPGPSLRSTWAAFRPPKPDFTEKNVPDLGGKVYLVTGSNTGVGKETARILYSKGAKVWIAARSEEKANTAIEEIEKAEPSSTGQLHFLHFDLSDLRQVKKAAETFLSRETKLHVLFNNAGVMVGTPEATKTVQGHELALGVNCIGTHLFTRLLTPLLIETAKAEPANLVRVVWLSSFGLELFGAQDVGVALDNLDYHEPKPATERYGISKCGAWALGVEYARRHKADGIVSVPINPGNLTSELARDQPVALKMVVKVVGYPPIMGAYTELFAGLSPEITLEKSGEWVAPFGRFYPLRPDLINATKLESEGGTGGTYKFWEWAEQQIKDYI</sequence>
<dbReference type="GO" id="GO:0016491">
    <property type="term" value="F:oxidoreductase activity"/>
    <property type="evidence" value="ECO:0007669"/>
    <property type="project" value="UniProtKB-KW"/>
</dbReference>
<dbReference type="OrthoDB" id="191139at2759"/>
<dbReference type="HOGENOM" id="CLU_010194_44_6_1"/>
<evidence type="ECO:0000313" key="4">
    <source>
        <dbReference type="EMBL" id="EED16640.1"/>
    </source>
</evidence>
<keyword evidence="5" id="KW-1185">Reference proteome</keyword>
<dbReference type="eggNOG" id="KOG1208">
    <property type="taxonomic scope" value="Eukaryota"/>
</dbReference>
<dbReference type="PhylomeDB" id="B8MEL3"/>
<keyword evidence="2" id="KW-0521">NADP</keyword>
<dbReference type="GeneID" id="8103688"/>
<dbReference type="STRING" id="441959.B8MEL3"/>
<dbReference type="PANTHER" id="PTHR24320:SF236">
    <property type="entry name" value="SHORT-CHAIN DEHYDROGENASE-RELATED"/>
    <property type="match status" value="1"/>
</dbReference>
<dbReference type="PRINTS" id="PR00081">
    <property type="entry name" value="GDHRDH"/>
</dbReference>